<feature type="region of interest" description="Disordered" evidence="2">
    <location>
        <begin position="2794"/>
        <end position="2844"/>
    </location>
</feature>
<dbReference type="OrthoDB" id="5570127at2759"/>
<feature type="domain" description="PI3K/PI4K catalytic" evidence="3">
    <location>
        <begin position="4190"/>
        <end position="4523"/>
    </location>
</feature>
<evidence type="ECO:0008006" key="7">
    <source>
        <dbReference type="Google" id="ProtNLM"/>
    </source>
</evidence>
<accession>W2LDE6</accession>
<feature type="region of interest" description="Disordered" evidence="2">
    <location>
        <begin position="2455"/>
        <end position="2494"/>
    </location>
</feature>
<dbReference type="InterPro" id="IPR000403">
    <property type="entry name" value="PI3/4_kinase_cat_dom"/>
</dbReference>
<evidence type="ECO:0000259" key="5">
    <source>
        <dbReference type="PROSITE" id="PS51190"/>
    </source>
</evidence>
<evidence type="ECO:0000259" key="4">
    <source>
        <dbReference type="PROSITE" id="PS51189"/>
    </source>
</evidence>
<evidence type="ECO:0000259" key="3">
    <source>
        <dbReference type="PROSITE" id="PS50290"/>
    </source>
</evidence>
<dbReference type="FunFam" id="1.10.1070.11:FF:000037">
    <property type="entry name" value="Phosphatidylinositol kinase (PIK-L3)"/>
    <property type="match status" value="1"/>
</dbReference>
<feature type="region of interest" description="Disordered" evidence="2">
    <location>
        <begin position="151"/>
        <end position="258"/>
    </location>
</feature>
<feature type="compositionally biased region" description="Polar residues" evidence="2">
    <location>
        <begin position="161"/>
        <end position="182"/>
    </location>
</feature>
<feature type="region of interest" description="Disordered" evidence="2">
    <location>
        <begin position="2511"/>
        <end position="2560"/>
    </location>
</feature>
<dbReference type="EMBL" id="KI679068">
    <property type="protein sequence ID" value="ETL95431.1"/>
    <property type="molecule type" value="Genomic_DNA"/>
</dbReference>
<dbReference type="GO" id="GO:0035267">
    <property type="term" value="C:NuA4 histone acetyltransferase complex"/>
    <property type="evidence" value="ECO:0007669"/>
    <property type="project" value="TreeGrafter"/>
</dbReference>
<dbReference type="Pfam" id="PF20206">
    <property type="entry name" value="Tra1_ring"/>
    <property type="match status" value="2"/>
</dbReference>
<feature type="region of interest" description="Disordered" evidence="2">
    <location>
        <begin position="2984"/>
        <end position="3019"/>
    </location>
</feature>
<feature type="domain" description="FATC" evidence="5">
    <location>
        <begin position="4544"/>
        <end position="4576"/>
    </location>
</feature>
<feature type="compositionally biased region" description="Low complexity" evidence="2">
    <location>
        <begin position="190"/>
        <end position="251"/>
    </location>
</feature>
<sequence>MNVDVVRQKLVDGDTDAVLKELVDLYRRAEILHTPQLGRILEALFPVWKGLLQTKLPPQLRATMQNRCRKVLLQILNRLPSNEALRPYVAQLLQLLMEVLQKDNEDNALIALKTLFDLHRNYRPALRNEVQPFLELVQLMYKNLQATMKKQFSGPPETHKSSSTVSAGTTPTAAKTAVSSATPVAEGAKEATPSGSESASAATTEAAKAETPVPQATTSASAGEASATATETTADSTKAATETTTANTATAPSGDSATDEPICSNLESFKTISELPLIIMLLFQCYPSYIESYIPVLVPLMMSALALRAPDTAATTHPSRYLDFLDCQVKTLSFVTYLLRGCANLMRPFQDAICENTVKLLIACPKDAFVLRKDIFVAARHIISTDFRRGFYPQLELLMNDDVLIGKGRCSFYQIRPLAYSTLADMIHHVRDMLTLTQVSAIVDFYGKRIHDPTLPISIQTTSIRLLLNLVDISAKNEDADAWKGRNILSRILLIISGKFGTTLANLPVALATTLRNKSASDRSDLLEGGAMDKIKQSSLLPKEVVQKTQYERKLEALLLPYMRVQRPADSISEEEPSIRDIKSLLRTMILGIRAVIWCTANYRNPLAKDLSTVDANTADASGIVSVSTSQGIRSVHSVDVGGVSGRASGSGSEHVYPLTDDERLLIAKVLRNGLRCFILYTLSENTLSEEKQMLDHFAGAFTVLEAADFRDLFISNIELLYECILQDHAILTIPQHFLANSNVSCWFAEILLKFLITQMKDLSVEAEGDLPDTKRVDKVMAIEILQFEKMRPVPQVDRASIVLRLFKIVFGSVTLFKSNESALFPHLRTIIESCLKQATFTKHPDNYLLLLRALFRSISGGKYENFYKEVFPLLPGVLSALMRLQKHIGKPAMQEVLLELCLTIPARLSSLLQYLPSLMKSVVRAILSRGELAYLGLRTLEFWVDNLNPDFLYPIMTSQDRLLTEIIEALNTHLIPPPYPYGELAMRILGKIGGRNRQYLMDPLNLDYHEHSFTGLTFTFQWGEEGDSMNINMKGDGVALAPSGRFPMKMDVLVAQATKVLRAYLRNTSTDRNNVSKTDSRLADVDEFEEGENLAGPAFLLEKDDKTLHLETETMAKIRGSILQHKRCAFMFVSRAAVVSLNVNYFANADLVETDRGDVAAQNVEPMRKIMSQEALRVTRLQLLQVLFETVVDVDVGMEAKKVLDGIAGHLTVLTLANCSRDQPDFAVLSSLHASTLYAATRGLSPGRHLATTKRIETLRQAAYGTSNMMEADVTNDFYSYVQAVSVALSSPDQQVVDAAKEVTTLIIKTAIDRFDSPRLAVERGGALFNCMCEVFSHGCYDKGSWRQKLGGAIGLQLLVDLLEPQWCHENELTIIKALFFVLSDHPPEVSATVSAETGEAMVNVVKTGWKVRSGYAEQLGDDDSKKKDFMSCVAFQDTEVFQMLVVEFLSPKAPTRQYAKQCINTIASLQESTASALLYPYNQLISKQITGCNLRMLPSNTRTGYVDAMAYALSLKPPIFSLTKEIMVFLQEVWKLISEDSQRDGVAMVGAESPSNAGGATAGIPGSGVSAQEYPFGLSQACELRIAAAKLLRAAFLAAPNDLNQHPEYRNRFVGVFFRYLTGQPPELVQVAQDALTDVIQLNKQNKDVFLPKELLQQCLRPVLLNLADYRKLNLPLLEGLSRLLTLLSSCFNVTLGEKLLEHLKQWRDPDRIIKAGIWKRGEEPAVAAAIVDLFHLLPPNDAFLEPLINCVVDLEAVLPKYGSYGKMSSPYRIPLTRFLNRYASMTVSFFLKREHLVEVKYSSLFQQLIKVPEAAPLHAVIIGDGGAESVVEATFNAALKINASEVKGGVDVSSDAKMQAQIQLNAQKAAAQAVATAQAQGMTASAAEARGVQARAAYVVKAQAQVNAQQALKVQSQVQIQANAQKLHAQTLAAAQAQGLSLVQAQAKAQFASKDYIAKAQSHISSAAMQASLPNPAMSSLVTQQQAQQLQAQIQVNAQKVHAQALATAQARGLKPMQAQEEAKQAQATYVHRANAQAQAKIARAQSQGLASSLALGSNSAAVSGGPFASKAQQEALELHYQGLRLVRSISKLHPTWLASQTVIIDALRKLWRSSARVQRLVAQDRLPIKFHLESKLLIKCMITYSRAKPEDVQVLLDMVSVFLHRTPFDFSFLQTFYREEVAAKYTAANKRNLIRLFLRMLREPGASEELKVHAVQLLIMPVLTASFEDPGVDNIDVMDLDTVMWMLREILASKEYSPDAMQSLRIELLKLGTLLIQHMSKYVTDHRKEVIKFAWNHLKAHDLTSKLWAYVNVCRFISVYDTPPKIVLQVYVALLRTHEMDARFLVRKAFDILLPALPSRLPSNEFIKAIKWTKKIAYEEGHVLGQLVHIWFLIVRHPALFYPFRGQFVPLMVNSLNRLAIPPSSTPDNRRLAVNIVDLVISWEQTRQDRMAIRGASSTPKASTPRGDLKRSPSAMITASEKSPDDHAVKKRKVLTTGGTDTAEATVVNTQLSTKTEGSTSLQIQVPTQTSSSGSGQQQGQTAASPSSEANRVASSEDDFELSGAMVDLVINFAFRFALASADKQETSRLAKTCGELFDKALRLWPSASIRFSYFDKLIAVTAETVIRQQQQVQASMNAAAAAAGGTGQQVPIPAPPPPTVMPPFFVVPKGAPLSSLAILDAVLGILNSLITPEVVTKSKRPVPYVIQYAPRIMKLLEPCFDRQNHEIQASLTKFLRRMTELYPPSRAPQPLVVCKFYPWLREIINERLVSAAIFQQELGAGGVALSGGPGAAGSKAKGKTAAQNASGSKPDKQGAAGSNAAAGHAHAGKHQKDPSGINPLINHEAARMRLLISQHPRAVVSPSSYPGEFTLKLLSGLAEITPEFVDHFAPALLKLAQRFTREHLIQSAATTGGGSHGGKHGGTNGAAMGVESGQAIVDSFGRNRVMATPSLAIINEWNQMQSGRSNLAVNNVVRHVMKRDASGEKATSKKKSSANDSLGSDSSNSKAGNAMKKKMGVSANQVSARSGFVGGNGKRPIELLVLCYALLAKCTFTAAEHRRLYTNLLVHCLEGSYNIPLLLQITRIVAKMIASTDPCHQVLSAKDKMTLLSKMATFDRLNEISALPLNEEYYQLVLKLCEPPTEDSKQQAPQLHLSPTPQSHSLTTHFMAGLLAPDPKTREKFLQIFFAVTGPGPVARLQLVLRQDWQACGTRYWPVIAIETLMAAISPNALLSVTTMLTSENTTPKTPAHGEFLETYGQIKASELTLALRDLAHIDLELAKELWVSLFSAVWGLLQETDQSQVSGQLLKILASKYNKRDLNVPLGASTPRRTNVVQTLMKGIVNTSPSAPVMTPELVLHIASAYDVWSCAIRLCEFQVEKSDLSVESRLRWIEALSAIYKQLSEDDLRIGLSIENIAQPETRTALTLEALGCVHEAQEEYFHALSNAQSGRVSVEDVNLFELRLWEERWVGCAKQLCQWQLMNDFAKSTQNQELLLDCAWKRGDWASAKQLLLSPSMQSSAELGCPQTRLQRLYISILDADKRSAIDTLASQTAELALHQWQGLPRILSRAHLPLMHLFHKFVEVKESIQMMEDIKSASAQHAALPNLKPSINTWRERLPNKWEPILLWDDILTWRSHMFQVVKTTFAWSDAQVLACMHDSPWSVIKLAHTARKQRLPDVCLGALAKLYSVPAMDVQDAFSKLREQVSICYESATEYSGGLSILNTTNLDYFSLRQKAEMFRLKALFLEAQGSLPEANKTFSHCLQICDSYGKGWLSWGHYCYRLFLVRKDLALASQTIACYLQAIHHRCNSARLMIARVLWLLNMDDRRGVLIQAFETHGKQLPIWIWIIWIPQLLMALGRPEAPQIRGLLRGLSAKFPQALYYTMRAFFLENRDNAMLANQQLASGVSPSASASSPAGSRTYYRTKSGHVVGVPITMPVAQVEEVPGLVGPPRPTPAAFNASPSVVLTLEAWTEKVRNNGGDGHSLKAEVGPVQYTEDLLNFLRRSHDSLTFEMECMLEEMITRFRPEPEEELLTAVHALLLKCYQLPRLTKTESVPKMLRAALARVCRKLFVLQPHQKNEKHEAFVEEFKAAFERDFTPLEDDDAQHVGAATTLYEIMNRLKRWKSLLQLHVKKVGKRNAGKLYLEQCSRHLMELSSSNMEVPGQYVSDSEPIKDLHARIQHFKSTVGVLLRNGFTQRRVAMGGSDGRTYYFLVQYAMTHITRTDERMMQMYLLLNRLLLRHKETKKRNTVFHVPKVIPLTPRVRLLEDNRDFVTLGEIYELDCQIENKDPDLPVELYRERVSDAYAAAGAGNDSGKQEEERVGQAKAHAFQEICNEHVPETLLAKYVHGISAHSDAYFQFRSEFTKHLALSSFLSYALFVGDRAPHRVLFSRRTGRVVSTELRPGYASSGILEAATTMPFRLTRNLHNFMTRPGVQGPFSVGMTAAAEALTSEEDVLSNQLCLFFRDDLLSWHASKTRLLSLDPQGTGRTSSPGGSSGPASPAQRRVESQVQQRVEANVSLVLERIRGVSLKKDNVESSRGRSVQELLEIATSPERQQEMYPTWSPWL</sequence>
<feature type="domain" description="FAT" evidence="4">
    <location>
        <begin position="3360"/>
        <end position="3897"/>
    </location>
</feature>
<evidence type="ECO:0000256" key="1">
    <source>
        <dbReference type="ARBA" id="ARBA00007234"/>
    </source>
</evidence>
<feature type="compositionally biased region" description="Polar residues" evidence="2">
    <location>
        <begin position="2511"/>
        <end position="2530"/>
    </location>
</feature>
<proteinExistence type="inferred from homology"/>
<organism evidence="6">
    <name type="scientific">Phytophthora nicotianae</name>
    <name type="common">Potato buckeye rot agent</name>
    <name type="synonym">Phytophthora parasitica</name>
    <dbReference type="NCBI Taxonomy" id="4792"/>
    <lineage>
        <taxon>Eukaryota</taxon>
        <taxon>Sar</taxon>
        <taxon>Stramenopiles</taxon>
        <taxon>Oomycota</taxon>
        <taxon>Peronosporomycetes</taxon>
        <taxon>Peronosporales</taxon>
        <taxon>Peronosporaceae</taxon>
        <taxon>Phytophthora</taxon>
    </lineage>
</organism>
<protein>
    <recommendedName>
        <fullName evidence="7">Non-specific serine/threonine protein kinase</fullName>
    </recommendedName>
</protein>
<evidence type="ECO:0000256" key="2">
    <source>
        <dbReference type="SAM" id="MobiDB-lite"/>
    </source>
</evidence>
<feature type="region of interest" description="Disordered" evidence="2">
    <location>
        <begin position="4490"/>
        <end position="4517"/>
    </location>
</feature>
<dbReference type="Pfam" id="PF00454">
    <property type="entry name" value="PI3_PI4_kinase"/>
    <property type="match status" value="1"/>
</dbReference>
<dbReference type="PROSITE" id="PS51189">
    <property type="entry name" value="FAT"/>
    <property type="match status" value="1"/>
</dbReference>
<dbReference type="GO" id="GO:0000124">
    <property type="term" value="C:SAGA complex"/>
    <property type="evidence" value="ECO:0007669"/>
    <property type="project" value="TreeGrafter"/>
</dbReference>
<dbReference type="Proteomes" id="UP000054423">
    <property type="component" value="Unassembled WGS sequence"/>
</dbReference>
<feature type="compositionally biased region" description="Low complexity" evidence="2">
    <location>
        <begin position="4492"/>
        <end position="4517"/>
    </location>
</feature>
<dbReference type="InterPro" id="IPR050517">
    <property type="entry name" value="DDR_Repair_Kinase"/>
</dbReference>
<dbReference type="InterPro" id="IPR046807">
    <property type="entry name" value="Tra1_central"/>
</dbReference>
<dbReference type="GO" id="GO:0005634">
    <property type="term" value="C:nucleus"/>
    <property type="evidence" value="ECO:0007669"/>
    <property type="project" value="TreeGrafter"/>
</dbReference>
<dbReference type="SUPFAM" id="SSF48371">
    <property type="entry name" value="ARM repeat"/>
    <property type="match status" value="2"/>
</dbReference>
<dbReference type="Gene3D" id="1.10.1070.11">
    <property type="entry name" value="Phosphatidylinositol 3-/4-kinase, catalytic domain"/>
    <property type="match status" value="1"/>
</dbReference>
<dbReference type="InterPro" id="IPR014009">
    <property type="entry name" value="PIK_FAT"/>
</dbReference>
<feature type="compositionally biased region" description="Low complexity" evidence="2">
    <location>
        <begin position="2999"/>
        <end position="3013"/>
    </location>
</feature>
<feature type="compositionally biased region" description="Low complexity" evidence="2">
    <location>
        <begin position="2819"/>
        <end position="2830"/>
    </location>
</feature>
<dbReference type="Pfam" id="PF20175">
    <property type="entry name" value="Tra1_central"/>
    <property type="match status" value="1"/>
</dbReference>
<feature type="compositionally biased region" description="Low complexity" evidence="2">
    <location>
        <begin position="2797"/>
        <end position="2807"/>
    </location>
</feature>
<dbReference type="InterPro" id="IPR036940">
    <property type="entry name" value="PI3/4_kinase_cat_sf"/>
</dbReference>
<dbReference type="PROSITE" id="PS50290">
    <property type="entry name" value="PI3_4_KINASE_3"/>
    <property type="match status" value="1"/>
</dbReference>
<dbReference type="PANTHER" id="PTHR11139">
    <property type="entry name" value="ATAXIA TELANGIECTASIA MUTATED ATM -RELATED"/>
    <property type="match status" value="1"/>
</dbReference>
<feature type="compositionally biased region" description="Low complexity" evidence="2">
    <location>
        <begin position="2531"/>
        <end position="2552"/>
    </location>
</feature>
<gene>
    <name evidence="6" type="ORF">L917_06727</name>
</gene>
<dbReference type="CDD" id="cd05163">
    <property type="entry name" value="PIKK_TRRAP"/>
    <property type="match status" value="1"/>
</dbReference>
<dbReference type="PROSITE" id="PS51190">
    <property type="entry name" value="FATC"/>
    <property type="match status" value="1"/>
</dbReference>
<dbReference type="InterPro" id="IPR003152">
    <property type="entry name" value="FATC_dom"/>
</dbReference>
<dbReference type="SUPFAM" id="SSF56112">
    <property type="entry name" value="Protein kinase-like (PK-like)"/>
    <property type="match status" value="1"/>
</dbReference>
<evidence type="ECO:0000313" key="6">
    <source>
        <dbReference type="EMBL" id="ETL95431.1"/>
    </source>
</evidence>
<comment type="similarity">
    <text evidence="1">Belongs to the PI3/PI4-kinase family. TRA1 subfamily.</text>
</comment>
<dbReference type="InterPro" id="IPR016024">
    <property type="entry name" value="ARM-type_fold"/>
</dbReference>
<dbReference type="Pfam" id="PF02259">
    <property type="entry name" value="FAT"/>
    <property type="match status" value="1"/>
</dbReference>
<dbReference type="PANTHER" id="PTHR11139:SF1">
    <property type="entry name" value="TRANSFORMATION_TRANSCRIPTION DOMAIN-ASSOCIATED PROTEIN"/>
    <property type="match status" value="1"/>
</dbReference>
<dbReference type="VEuPathDB" id="FungiDB:PPTG_10097"/>
<dbReference type="GO" id="GO:0006355">
    <property type="term" value="P:regulation of DNA-templated transcription"/>
    <property type="evidence" value="ECO:0007669"/>
    <property type="project" value="TreeGrafter"/>
</dbReference>
<dbReference type="InterPro" id="IPR046805">
    <property type="entry name" value="Tra1_ring"/>
</dbReference>
<dbReference type="InterPro" id="IPR011009">
    <property type="entry name" value="Kinase-like_dom_sf"/>
</dbReference>
<dbReference type="InterPro" id="IPR003151">
    <property type="entry name" value="PIK-rel_kinase_FAT"/>
</dbReference>
<dbReference type="SMART" id="SM00146">
    <property type="entry name" value="PI3Kc"/>
    <property type="match status" value="1"/>
</dbReference>
<name>W2LDE6_PHYNI</name>
<reference evidence="6" key="1">
    <citation type="submission" date="2013-11" db="EMBL/GenBank/DDBJ databases">
        <title>The Genome Sequence of Phytophthora parasitica CHvinca01.</title>
        <authorList>
            <consortium name="The Broad Institute Genomics Platform"/>
            <person name="Russ C."/>
            <person name="Tyler B."/>
            <person name="Panabieres F."/>
            <person name="Shan W."/>
            <person name="Tripathy S."/>
            <person name="Grunwald N."/>
            <person name="Machado M."/>
            <person name="Johnson C.S."/>
            <person name="Arredondo F."/>
            <person name="Hong C."/>
            <person name="Coffey M."/>
            <person name="Young S.K."/>
            <person name="Zeng Q."/>
            <person name="Gargeya S."/>
            <person name="Fitzgerald M."/>
            <person name="Abouelleil A."/>
            <person name="Alvarado L."/>
            <person name="Chapman S.B."/>
            <person name="Gainer-Dewar J."/>
            <person name="Goldberg J."/>
            <person name="Griggs A."/>
            <person name="Gujja S."/>
            <person name="Hansen M."/>
            <person name="Howarth C."/>
            <person name="Imamovic A."/>
            <person name="Ireland A."/>
            <person name="Larimer J."/>
            <person name="McCowan C."/>
            <person name="Murphy C."/>
            <person name="Pearson M."/>
            <person name="Poon T.W."/>
            <person name="Priest M."/>
            <person name="Roberts A."/>
            <person name="Saif S."/>
            <person name="Shea T."/>
            <person name="Sykes S."/>
            <person name="Wortman J."/>
            <person name="Nusbaum C."/>
            <person name="Birren B."/>
        </authorList>
    </citation>
    <scope>NUCLEOTIDE SEQUENCE [LARGE SCALE GENOMIC DNA]</scope>
    <source>
        <strain evidence="6">CHvinca01</strain>
    </source>
</reference>
<dbReference type="GO" id="GO:0006281">
    <property type="term" value="P:DNA repair"/>
    <property type="evidence" value="ECO:0007669"/>
    <property type="project" value="TreeGrafter"/>
</dbReference>